<reference evidence="2 3" key="1">
    <citation type="submission" date="2024-02" db="EMBL/GenBank/DDBJ databases">
        <title>High-quality chromosome-scale genome assembly of Pensacola bahiagrass (Paspalum notatum Flugge var. saurae).</title>
        <authorList>
            <person name="Vega J.M."/>
            <person name="Podio M."/>
            <person name="Orjuela J."/>
            <person name="Siena L.A."/>
            <person name="Pessino S.C."/>
            <person name="Combes M.C."/>
            <person name="Mariac C."/>
            <person name="Albertini E."/>
            <person name="Pupilli F."/>
            <person name="Ortiz J.P.A."/>
            <person name="Leblanc O."/>
        </authorList>
    </citation>
    <scope>NUCLEOTIDE SEQUENCE [LARGE SCALE GENOMIC DNA]</scope>
    <source>
        <strain evidence="2">R1</strain>
        <tissue evidence="2">Leaf</tissue>
    </source>
</reference>
<sequence length="370" mass="42701">MVEVEQHARAWLWYLLACFLLPDASGDTMDSVLLPILGRPWASIATPRLPWATCTDSRARVVSAERSIPASVVAFTCFRCGVGSACRSHLIKWQEWTFEDSSPTVLWLWWDVEVITGRIDGRYKRYMNEIDCVTHRQVEWTPYYREEIEETELSTLCRRDETFGGLSCHSSTLSWWSTTSLHVCYGSLCGDSSFLHTRSLWTPPFTELRGRAASARPISGSPTLWNAKVQVQVEDGEAYDEAYFVEYLHWLQAHTRVRLQPTADHRPICEVDSKESNEYNTRTRRGVQPERGPVQDYVRRNSWPGLQMRRVLSLLAPAHDPSAALKSFVLTALPKVGQEDWVLQRSYTPSPATRRSWWDFWQRWPIDAEL</sequence>
<name>A0AAQ3X3S5_PASNO</name>
<gene>
    <name evidence="2" type="ORF">U9M48_030467</name>
</gene>
<evidence type="ECO:0000313" key="3">
    <source>
        <dbReference type="Proteomes" id="UP001341281"/>
    </source>
</evidence>
<dbReference type="EMBL" id="CP144751">
    <property type="protein sequence ID" value="WVZ83305.1"/>
    <property type="molecule type" value="Genomic_DNA"/>
</dbReference>
<feature type="chain" id="PRO_5043013409" evidence="1">
    <location>
        <begin position="27"/>
        <end position="370"/>
    </location>
</feature>
<dbReference type="PANTHER" id="PTHR46033:SF82">
    <property type="entry name" value="AMINOTRANSFERASE-LIKE PLANT MOBILE DOMAIN-CONTAINING PROTEIN"/>
    <property type="match status" value="1"/>
</dbReference>
<dbReference type="Proteomes" id="UP001341281">
    <property type="component" value="Chromosome 07"/>
</dbReference>
<feature type="signal peptide" evidence="1">
    <location>
        <begin position="1"/>
        <end position="26"/>
    </location>
</feature>
<dbReference type="GO" id="GO:0010073">
    <property type="term" value="P:meristem maintenance"/>
    <property type="evidence" value="ECO:0007669"/>
    <property type="project" value="InterPro"/>
</dbReference>
<proteinExistence type="predicted"/>
<protein>
    <submittedName>
        <fullName evidence="2">Uncharacterized protein</fullName>
    </submittedName>
</protein>
<dbReference type="PANTHER" id="PTHR46033">
    <property type="entry name" value="PROTEIN MAIN-LIKE 2"/>
    <property type="match status" value="1"/>
</dbReference>
<dbReference type="AlphaFoldDB" id="A0AAQ3X3S5"/>
<evidence type="ECO:0000313" key="2">
    <source>
        <dbReference type="EMBL" id="WVZ83305.1"/>
    </source>
</evidence>
<organism evidence="2 3">
    <name type="scientific">Paspalum notatum var. saurae</name>
    <dbReference type="NCBI Taxonomy" id="547442"/>
    <lineage>
        <taxon>Eukaryota</taxon>
        <taxon>Viridiplantae</taxon>
        <taxon>Streptophyta</taxon>
        <taxon>Embryophyta</taxon>
        <taxon>Tracheophyta</taxon>
        <taxon>Spermatophyta</taxon>
        <taxon>Magnoliopsida</taxon>
        <taxon>Liliopsida</taxon>
        <taxon>Poales</taxon>
        <taxon>Poaceae</taxon>
        <taxon>PACMAD clade</taxon>
        <taxon>Panicoideae</taxon>
        <taxon>Andropogonodae</taxon>
        <taxon>Paspaleae</taxon>
        <taxon>Paspalinae</taxon>
        <taxon>Paspalum</taxon>
    </lineage>
</organism>
<evidence type="ECO:0000256" key="1">
    <source>
        <dbReference type="SAM" id="SignalP"/>
    </source>
</evidence>
<accession>A0AAQ3X3S5</accession>
<dbReference type="InterPro" id="IPR044824">
    <property type="entry name" value="MAIN-like"/>
</dbReference>
<keyword evidence="1" id="KW-0732">Signal</keyword>
<keyword evidence="3" id="KW-1185">Reference proteome</keyword>